<feature type="transmembrane region" description="Helical" evidence="2">
    <location>
        <begin position="32"/>
        <end position="50"/>
    </location>
</feature>
<dbReference type="PANTHER" id="PTHR22911:SF76">
    <property type="entry name" value="EAMA DOMAIN-CONTAINING PROTEIN"/>
    <property type="match status" value="1"/>
</dbReference>
<keyword evidence="2" id="KW-1133">Transmembrane helix</keyword>
<dbReference type="AlphaFoldDB" id="A0A9D1WQM4"/>
<accession>A0A9D1WQM4</accession>
<feature type="transmembrane region" description="Helical" evidence="2">
    <location>
        <begin position="261"/>
        <end position="279"/>
    </location>
</feature>
<reference evidence="4" key="1">
    <citation type="journal article" date="2021" name="PeerJ">
        <title>Extensive microbial diversity within the chicken gut microbiome revealed by metagenomics and culture.</title>
        <authorList>
            <person name="Gilroy R."/>
            <person name="Ravi A."/>
            <person name="Getino M."/>
            <person name="Pursley I."/>
            <person name="Horton D.L."/>
            <person name="Alikhan N.F."/>
            <person name="Baker D."/>
            <person name="Gharbi K."/>
            <person name="Hall N."/>
            <person name="Watson M."/>
            <person name="Adriaenssens E.M."/>
            <person name="Foster-Nyarko E."/>
            <person name="Jarju S."/>
            <person name="Secka A."/>
            <person name="Antonio M."/>
            <person name="Oren A."/>
            <person name="Chaudhuri R.R."/>
            <person name="La Ragione R."/>
            <person name="Hildebrand F."/>
            <person name="Pallen M.J."/>
        </authorList>
    </citation>
    <scope>NUCLEOTIDE SEQUENCE</scope>
    <source>
        <strain evidence="4">CHK188-5543</strain>
    </source>
</reference>
<comment type="similarity">
    <text evidence="1">Belongs to the EamA transporter family.</text>
</comment>
<proteinExistence type="inferred from homology"/>
<feature type="transmembrane region" description="Helical" evidence="2">
    <location>
        <begin position="175"/>
        <end position="195"/>
    </location>
</feature>
<feature type="transmembrane region" description="Helical" evidence="2">
    <location>
        <begin position="86"/>
        <end position="110"/>
    </location>
</feature>
<gene>
    <name evidence="4" type="ORF">H9736_04055</name>
</gene>
<protein>
    <submittedName>
        <fullName evidence="4">DMT family transporter</fullName>
    </submittedName>
</protein>
<evidence type="ECO:0000313" key="5">
    <source>
        <dbReference type="Proteomes" id="UP000886800"/>
    </source>
</evidence>
<dbReference type="GO" id="GO:0016020">
    <property type="term" value="C:membrane"/>
    <property type="evidence" value="ECO:0007669"/>
    <property type="project" value="InterPro"/>
</dbReference>
<dbReference type="PANTHER" id="PTHR22911">
    <property type="entry name" value="ACYL-MALONYL CONDENSING ENZYME-RELATED"/>
    <property type="match status" value="1"/>
</dbReference>
<feature type="domain" description="EamA" evidence="3">
    <location>
        <begin position="5"/>
        <end position="133"/>
    </location>
</feature>
<evidence type="ECO:0000256" key="1">
    <source>
        <dbReference type="ARBA" id="ARBA00007362"/>
    </source>
</evidence>
<name>A0A9D1WQM4_9FIRM</name>
<feature type="transmembrane region" description="Helical" evidence="2">
    <location>
        <begin position="62"/>
        <end position="80"/>
    </location>
</feature>
<feature type="transmembrane region" description="Helical" evidence="2">
    <location>
        <begin position="119"/>
        <end position="138"/>
    </location>
</feature>
<reference evidence="4" key="2">
    <citation type="submission" date="2021-04" db="EMBL/GenBank/DDBJ databases">
        <authorList>
            <person name="Gilroy R."/>
        </authorList>
    </citation>
    <scope>NUCLEOTIDE SEQUENCE</scope>
    <source>
        <strain evidence="4">CHK188-5543</strain>
    </source>
</reference>
<sequence>MKRVIVLLGVLGCSFSAIFVRYASAPSMVLVFYRVLFASLLLLPLAVKSCREELAGLDRRALVLPMASGAFLALHFTTYFESLNRTSIAASLALVDTEVFFIALITLLVLRERLSKKAWTGIGITFVGSLLVAMGDMGAGGNNLSGDLLALAGALFVACYTMIGAQCRKRISTTLYTLVVYLSAAVVTGLVLLAARVPLTGYTPRDYLCALGLAAVCTLGGHSVFSWALKDVPAAFVSTAKLMEPVFATCLGLLLFGEVPAPLVVAGGVVVILGVFYYLRQEQAAAQKASRPG</sequence>
<dbReference type="InterPro" id="IPR037185">
    <property type="entry name" value="EmrE-like"/>
</dbReference>
<organism evidence="4 5">
    <name type="scientific">Candidatus Anaerotruncus excrementipullorum</name>
    <dbReference type="NCBI Taxonomy" id="2838465"/>
    <lineage>
        <taxon>Bacteria</taxon>
        <taxon>Bacillati</taxon>
        <taxon>Bacillota</taxon>
        <taxon>Clostridia</taxon>
        <taxon>Eubacteriales</taxon>
        <taxon>Oscillospiraceae</taxon>
        <taxon>Anaerotruncus</taxon>
    </lineage>
</organism>
<evidence type="ECO:0000256" key="2">
    <source>
        <dbReference type="SAM" id="Phobius"/>
    </source>
</evidence>
<dbReference type="Proteomes" id="UP000886800">
    <property type="component" value="Unassembled WGS sequence"/>
</dbReference>
<keyword evidence="2" id="KW-0472">Membrane</keyword>
<dbReference type="SUPFAM" id="SSF103481">
    <property type="entry name" value="Multidrug resistance efflux transporter EmrE"/>
    <property type="match status" value="2"/>
</dbReference>
<feature type="transmembrane region" description="Helical" evidence="2">
    <location>
        <begin position="236"/>
        <end position="255"/>
    </location>
</feature>
<comment type="caution">
    <text evidence="4">The sequence shown here is derived from an EMBL/GenBank/DDBJ whole genome shotgun (WGS) entry which is preliminary data.</text>
</comment>
<feature type="transmembrane region" description="Helical" evidence="2">
    <location>
        <begin position="207"/>
        <end position="229"/>
    </location>
</feature>
<evidence type="ECO:0000313" key="4">
    <source>
        <dbReference type="EMBL" id="HIX65402.1"/>
    </source>
</evidence>
<keyword evidence="2" id="KW-0812">Transmembrane</keyword>
<evidence type="ECO:0000259" key="3">
    <source>
        <dbReference type="Pfam" id="PF00892"/>
    </source>
</evidence>
<dbReference type="EMBL" id="DXES01000085">
    <property type="protein sequence ID" value="HIX65402.1"/>
    <property type="molecule type" value="Genomic_DNA"/>
</dbReference>
<feature type="domain" description="EamA" evidence="3">
    <location>
        <begin position="145"/>
        <end position="277"/>
    </location>
</feature>
<dbReference type="InterPro" id="IPR000620">
    <property type="entry name" value="EamA_dom"/>
</dbReference>
<feature type="transmembrane region" description="Helical" evidence="2">
    <location>
        <begin position="144"/>
        <end position="163"/>
    </location>
</feature>
<dbReference type="Pfam" id="PF00892">
    <property type="entry name" value="EamA"/>
    <property type="match status" value="2"/>
</dbReference>